<accession>A0A1I7NAU9</accession>
<gene>
    <name evidence="1" type="ORF">SAMN05660895_1176</name>
</gene>
<dbReference type="InterPro" id="IPR011486">
    <property type="entry name" value="BBP2"/>
</dbReference>
<sequence length="358" mass="40101">MKHLFLVLLSTGLCMTGFGQTDSTQRHIQISGYGDVYYQYNFNQNATDNKTSFTNSQNAFELGMASVKFQGQYQKTGFVADLGFGRREQEFAYNDEGIVAAVKQLYVDYAFSDHFMLTMGSFATHMGWELVDPTGNVNYSMSYCFSYGPFFHTGLKADLSFGKWTAMVGVFDPTDHKTSFYDKYSGMINNRKNIGAQVTFAPSQAVKMYLNYLEGKDSSGTVNNQIDPILTWQVTPQFNVVLCEYFSLYKAPNTSAQNWTSSALYLDYTFTPHFGLALRTEYFTDKDGVIPFSDADPVTYSGGANIWSFTLSGNIHLGQLTVIPEFRIDHADQTIFNKASGAPTQSTARVLVGAYYTF</sequence>
<dbReference type="STRING" id="1393122.SAMN05660895_1176"/>
<proteinExistence type="predicted"/>
<dbReference type="AlphaFoldDB" id="A0A1I7NAU9"/>
<evidence type="ECO:0000313" key="2">
    <source>
        <dbReference type="Proteomes" id="UP000199537"/>
    </source>
</evidence>
<organism evidence="1 2">
    <name type="scientific">Thermoflavifilum thermophilum</name>
    <dbReference type="NCBI Taxonomy" id="1393122"/>
    <lineage>
        <taxon>Bacteria</taxon>
        <taxon>Pseudomonadati</taxon>
        <taxon>Bacteroidota</taxon>
        <taxon>Chitinophagia</taxon>
        <taxon>Chitinophagales</taxon>
        <taxon>Chitinophagaceae</taxon>
        <taxon>Thermoflavifilum</taxon>
    </lineage>
</organism>
<dbReference type="SUPFAM" id="SSF56935">
    <property type="entry name" value="Porins"/>
    <property type="match status" value="1"/>
</dbReference>
<keyword evidence="2" id="KW-1185">Reference proteome</keyword>
<evidence type="ECO:0000313" key="1">
    <source>
        <dbReference type="EMBL" id="SFV31790.1"/>
    </source>
</evidence>
<reference evidence="2" key="1">
    <citation type="submission" date="2016-10" db="EMBL/GenBank/DDBJ databases">
        <authorList>
            <person name="Varghese N."/>
            <person name="Submissions S."/>
        </authorList>
    </citation>
    <scope>NUCLEOTIDE SEQUENCE [LARGE SCALE GENOMIC DNA]</scope>
    <source>
        <strain evidence="2">DSM 14807</strain>
    </source>
</reference>
<protein>
    <submittedName>
        <fullName evidence="1">Putative beta-barrel porin-2, OmpL-like. bbp2</fullName>
    </submittedName>
</protein>
<name>A0A1I7NAU9_9BACT</name>
<dbReference type="RefSeq" id="WP_092458880.1">
    <property type="nucleotide sequence ID" value="NZ_FPCJ01000001.1"/>
</dbReference>
<dbReference type="OrthoDB" id="1114561at2"/>
<dbReference type="Pfam" id="PF07642">
    <property type="entry name" value="BBP2"/>
    <property type="match status" value="1"/>
</dbReference>
<dbReference type="EMBL" id="FPCJ01000001">
    <property type="protein sequence ID" value="SFV31790.1"/>
    <property type="molecule type" value="Genomic_DNA"/>
</dbReference>
<dbReference type="Proteomes" id="UP000199537">
    <property type="component" value="Unassembled WGS sequence"/>
</dbReference>